<dbReference type="EMBL" id="AMQN01013032">
    <property type="status" value="NOT_ANNOTATED_CDS"/>
    <property type="molecule type" value="Genomic_DNA"/>
</dbReference>
<dbReference type="GO" id="GO:0005576">
    <property type="term" value="C:extracellular region"/>
    <property type="evidence" value="ECO:0007669"/>
    <property type="project" value="UniProtKB-SubCell"/>
</dbReference>
<organism evidence="7">
    <name type="scientific">Capitella teleta</name>
    <name type="common">Polychaete worm</name>
    <dbReference type="NCBI Taxonomy" id="283909"/>
    <lineage>
        <taxon>Eukaryota</taxon>
        <taxon>Metazoa</taxon>
        <taxon>Spiralia</taxon>
        <taxon>Lophotrochozoa</taxon>
        <taxon>Annelida</taxon>
        <taxon>Polychaeta</taxon>
        <taxon>Sedentaria</taxon>
        <taxon>Scolecida</taxon>
        <taxon>Capitellidae</taxon>
        <taxon>Capitella</taxon>
    </lineage>
</organism>
<dbReference type="STRING" id="283909.R7TPS1"/>
<reference evidence="8" key="3">
    <citation type="submission" date="2015-06" db="UniProtKB">
        <authorList>
            <consortium name="EnsemblMetazoa"/>
        </authorList>
    </citation>
    <scope>IDENTIFICATION</scope>
</reference>
<comment type="subcellular location">
    <subcellularLocation>
        <location evidence="1">Secreted</location>
    </subcellularLocation>
</comment>
<evidence type="ECO:0000313" key="9">
    <source>
        <dbReference type="Proteomes" id="UP000014760"/>
    </source>
</evidence>
<reference evidence="9" key="1">
    <citation type="submission" date="2012-12" db="EMBL/GenBank/DDBJ databases">
        <authorList>
            <person name="Hellsten U."/>
            <person name="Grimwood J."/>
            <person name="Chapman J.A."/>
            <person name="Shapiro H."/>
            <person name="Aerts A."/>
            <person name="Otillar R.P."/>
            <person name="Terry A.Y."/>
            <person name="Boore J.L."/>
            <person name="Simakov O."/>
            <person name="Marletaz F."/>
            <person name="Cho S.-J."/>
            <person name="Edsinger-Gonzales E."/>
            <person name="Havlak P."/>
            <person name="Kuo D.-H."/>
            <person name="Larsson T."/>
            <person name="Lv J."/>
            <person name="Arendt D."/>
            <person name="Savage R."/>
            <person name="Osoegawa K."/>
            <person name="de Jong P."/>
            <person name="Lindberg D.R."/>
            <person name="Seaver E.C."/>
            <person name="Weisblat D.A."/>
            <person name="Putnam N.H."/>
            <person name="Grigoriev I.V."/>
            <person name="Rokhsar D.S."/>
        </authorList>
    </citation>
    <scope>NUCLEOTIDE SEQUENCE</scope>
    <source>
        <strain evidence="9">I ESC-2004</strain>
    </source>
</reference>
<evidence type="ECO:0000256" key="1">
    <source>
        <dbReference type="ARBA" id="ARBA00004613"/>
    </source>
</evidence>
<evidence type="ECO:0000313" key="7">
    <source>
        <dbReference type="EMBL" id="ELT93045.1"/>
    </source>
</evidence>
<keyword evidence="5" id="KW-0722">Serine protease inhibitor</keyword>
<evidence type="ECO:0000259" key="6">
    <source>
        <dbReference type="PROSITE" id="PS51252"/>
    </source>
</evidence>
<keyword evidence="9" id="KW-1185">Reference proteome</keyword>
<keyword evidence="4" id="KW-0646">Protease inhibitor</keyword>
<evidence type="ECO:0000256" key="2">
    <source>
        <dbReference type="ARBA" id="ARBA00008768"/>
    </source>
</evidence>
<dbReference type="InterPro" id="IPR011061">
    <property type="entry name" value="Hirudin/antistatin"/>
</dbReference>
<dbReference type="EnsemblMetazoa" id="CapteT59738">
    <property type="protein sequence ID" value="CapteP59738"/>
    <property type="gene ID" value="CapteG59738"/>
</dbReference>
<dbReference type="InterPro" id="IPR004094">
    <property type="entry name" value="Antistasin-like"/>
</dbReference>
<dbReference type="Gene3D" id="2.10.22.10">
    <property type="entry name" value="Antistasin, domain 1"/>
    <property type="match status" value="2"/>
</dbReference>
<protein>
    <recommendedName>
        <fullName evidence="6">Antistasin-like domain-containing protein</fullName>
    </recommendedName>
</protein>
<accession>R7TPS1</accession>
<feature type="domain" description="Antistasin-like" evidence="6">
    <location>
        <begin position="1"/>
        <end position="26"/>
    </location>
</feature>
<keyword evidence="3" id="KW-0964">Secreted</keyword>
<comment type="similarity">
    <text evidence="2">Belongs to the protease inhibitor I15 (antistasin) family.</text>
</comment>
<name>R7TPS1_CAPTE</name>
<dbReference type="OrthoDB" id="10021323at2759"/>
<evidence type="ECO:0000256" key="4">
    <source>
        <dbReference type="ARBA" id="ARBA00022690"/>
    </source>
</evidence>
<sequence length="57" mass="6308">CPDLVCTVFCENGFKKDENGCDICQCAKPECPEVMCDVYCENGFKKNENGCDICQCA</sequence>
<proteinExistence type="inferred from homology"/>
<feature type="domain" description="Antistasin-like" evidence="6">
    <location>
        <begin position="31"/>
        <end position="56"/>
    </location>
</feature>
<dbReference type="EMBL" id="KB309911">
    <property type="protein sequence ID" value="ELT93045.1"/>
    <property type="molecule type" value="Genomic_DNA"/>
</dbReference>
<dbReference type="PROSITE" id="PS51252">
    <property type="entry name" value="ANTISTASIN"/>
    <property type="match status" value="2"/>
</dbReference>
<reference evidence="7 9" key="2">
    <citation type="journal article" date="2013" name="Nature">
        <title>Insights into bilaterian evolution from three spiralian genomes.</title>
        <authorList>
            <person name="Simakov O."/>
            <person name="Marletaz F."/>
            <person name="Cho S.J."/>
            <person name="Edsinger-Gonzales E."/>
            <person name="Havlak P."/>
            <person name="Hellsten U."/>
            <person name="Kuo D.H."/>
            <person name="Larsson T."/>
            <person name="Lv J."/>
            <person name="Arendt D."/>
            <person name="Savage R."/>
            <person name="Osoegawa K."/>
            <person name="de Jong P."/>
            <person name="Grimwood J."/>
            <person name="Chapman J.A."/>
            <person name="Shapiro H."/>
            <person name="Aerts A."/>
            <person name="Otillar R.P."/>
            <person name="Terry A.Y."/>
            <person name="Boore J.L."/>
            <person name="Grigoriev I.V."/>
            <person name="Lindberg D.R."/>
            <person name="Seaver E.C."/>
            <person name="Weisblat D.A."/>
            <person name="Putnam N.H."/>
            <person name="Rokhsar D.S."/>
        </authorList>
    </citation>
    <scope>NUCLEOTIDE SEQUENCE</scope>
    <source>
        <strain evidence="7 9">I ESC-2004</strain>
    </source>
</reference>
<dbReference type="AlphaFoldDB" id="R7TPS1"/>
<dbReference type="Proteomes" id="UP000014760">
    <property type="component" value="Unassembled WGS sequence"/>
</dbReference>
<dbReference type="GO" id="GO:0004867">
    <property type="term" value="F:serine-type endopeptidase inhibitor activity"/>
    <property type="evidence" value="ECO:0007669"/>
    <property type="project" value="UniProtKB-KW"/>
</dbReference>
<dbReference type="Pfam" id="PF02822">
    <property type="entry name" value="Antistasin"/>
    <property type="match status" value="2"/>
</dbReference>
<dbReference type="SUPFAM" id="SSF57262">
    <property type="entry name" value="Leech antihemostatic proteins"/>
    <property type="match status" value="2"/>
</dbReference>
<feature type="non-terminal residue" evidence="7">
    <location>
        <position position="1"/>
    </location>
</feature>
<evidence type="ECO:0000256" key="3">
    <source>
        <dbReference type="ARBA" id="ARBA00022525"/>
    </source>
</evidence>
<feature type="non-terminal residue" evidence="7">
    <location>
        <position position="57"/>
    </location>
</feature>
<gene>
    <name evidence="7" type="ORF">CAPTEDRAFT_59738</name>
</gene>
<dbReference type="HOGENOM" id="CLU_195676_0_0_1"/>
<evidence type="ECO:0000313" key="8">
    <source>
        <dbReference type="EnsemblMetazoa" id="CapteP59738"/>
    </source>
</evidence>
<evidence type="ECO:0000256" key="5">
    <source>
        <dbReference type="ARBA" id="ARBA00022900"/>
    </source>
</evidence>